<name>A0AAE4MKA7_9EURY</name>
<evidence type="ECO:0000313" key="2">
    <source>
        <dbReference type="EMBL" id="MDV0447365.1"/>
    </source>
</evidence>
<comment type="caution">
    <text evidence="2">The sequence shown here is derived from an EMBL/GenBank/DDBJ whole genome shotgun (WGS) entry which is preliminary data.</text>
</comment>
<reference evidence="2" key="1">
    <citation type="submission" date="2023-06" db="EMBL/GenBank/DDBJ databases">
        <title>Genome sequence of Methanosarcinaceae archaeon Ag5.</title>
        <authorList>
            <person name="Protasov E."/>
            <person name="Platt K."/>
            <person name="Poehlein A."/>
            <person name="Daniel R."/>
            <person name="Brune A."/>
        </authorList>
    </citation>
    <scope>NUCLEOTIDE SEQUENCE</scope>
    <source>
        <strain evidence="2">Ag5</strain>
    </source>
</reference>
<keyword evidence="1" id="KW-0472">Membrane</keyword>
<sequence>MTNQSLGKVENSKRRSHDLKVSVLDLLALLVFYVLISIVPVYLFLFYFLHDGSLTVNSTIESLGPLLNILMIFIGVGIMYFAFRKLFRYPGNVFLHGIAFSIFYVFIYSFLLMTGLHDLILSGPGPVLSGLFLIFLYYSLVNLFLVYQENRARTETFHKKAVVTFSMYLVMLFVFIYWYGYVVPDFDPDLNFRVLTLLLVEFLFMSIISTLVFYKLFFWKDRVDSRKIAYSPVSLFLITLGSFVLMFVFEALTADVLFLYFKPLPPEIIDVVSTTVRSISFFTAAFVYMAFVSLVFGLYKRVVSKIRSKA</sequence>
<dbReference type="RefSeq" id="WP_338099800.1">
    <property type="nucleotide sequence ID" value="NZ_JAWDKD010000019.1"/>
</dbReference>
<evidence type="ECO:0000313" key="3">
    <source>
        <dbReference type="Proteomes" id="UP001271789"/>
    </source>
</evidence>
<feature type="transmembrane region" description="Helical" evidence="1">
    <location>
        <begin position="93"/>
        <end position="115"/>
    </location>
</feature>
<keyword evidence="3" id="KW-1185">Reference proteome</keyword>
<proteinExistence type="predicted"/>
<feature type="transmembrane region" description="Helical" evidence="1">
    <location>
        <begin position="235"/>
        <end position="261"/>
    </location>
</feature>
<keyword evidence="1" id="KW-1133">Transmembrane helix</keyword>
<feature type="transmembrane region" description="Helical" evidence="1">
    <location>
        <begin position="62"/>
        <end position="81"/>
    </location>
</feature>
<feature type="transmembrane region" description="Helical" evidence="1">
    <location>
        <begin position="127"/>
        <end position="148"/>
    </location>
</feature>
<feature type="transmembrane region" description="Helical" evidence="1">
    <location>
        <begin position="21"/>
        <end position="50"/>
    </location>
</feature>
<dbReference type="Proteomes" id="UP001271789">
    <property type="component" value="Unassembled WGS sequence"/>
</dbReference>
<dbReference type="EMBL" id="JAWDKD010000019">
    <property type="protein sequence ID" value="MDV0447365.1"/>
    <property type="molecule type" value="Genomic_DNA"/>
</dbReference>
<organism evidence="2 3">
    <name type="scientific">Methanolapillus africanus</name>
    <dbReference type="NCBI Taxonomy" id="3028297"/>
    <lineage>
        <taxon>Archaea</taxon>
        <taxon>Methanobacteriati</taxon>
        <taxon>Methanobacteriota</taxon>
        <taxon>Stenosarchaea group</taxon>
        <taxon>Methanomicrobia</taxon>
        <taxon>Methanosarcinales</taxon>
        <taxon>Methanosarcinaceae</taxon>
        <taxon>Methanolapillus</taxon>
    </lineage>
</organism>
<dbReference type="AlphaFoldDB" id="A0AAE4MKA7"/>
<evidence type="ECO:0000256" key="1">
    <source>
        <dbReference type="SAM" id="Phobius"/>
    </source>
</evidence>
<protein>
    <submittedName>
        <fullName evidence="2">Uncharacterized protein</fullName>
    </submittedName>
</protein>
<feature type="transmembrane region" description="Helical" evidence="1">
    <location>
        <begin position="281"/>
        <end position="299"/>
    </location>
</feature>
<feature type="transmembrane region" description="Helical" evidence="1">
    <location>
        <begin position="160"/>
        <end position="180"/>
    </location>
</feature>
<gene>
    <name evidence="2" type="ORF">MsAg5_12510</name>
</gene>
<keyword evidence="1" id="KW-0812">Transmembrane</keyword>
<accession>A0AAE4MKA7</accession>
<feature type="transmembrane region" description="Helical" evidence="1">
    <location>
        <begin position="192"/>
        <end position="214"/>
    </location>
</feature>